<dbReference type="InterPro" id="IPR009000">
    <property type="entry name" value="Transl_B-barrel_sf"/>
</dbReference>
<dbReference type="SMART" id="SM00889">
    <property type="entry name" value="EFG_IV"/>
    <property type="match status" value="1"/>
</dbReference>
<reference evidence="5 6" key="1">
    <citation type="submission" date="2018-06" db="EMBL/GenBank/DDBJ databases">
        <authorList>
            <consortium name="Pathogen Informatics"/>
            <person name="Doyle S."/>
        </authorList>
    </citation>
    <scope>NUCLEOTIDE SEQUENCE [LARGE SCALE GENOMIC DNA]</scope>
    <source>
        <strain evidence="5 6">NCTC11087</strain>
    </source>
</reference>
<dbReference type="OrthoDB" id="9801472at2"/>
<dbReference type="Gene3D" id="2.40.30.10">
    <property type="entry name" value="Translation factors"/>
    <property type="match status" value="1"/>
</dbReference>
<evidence type="ECO:0000259" key="4">
    <source>
        <dbReference type="PROSITE" id="PS51722"/>
    </source>
</evidence>
<dbReference type="InterPro" id="IPR010298">
    <property type="entry name" value="YacP-like"/>
</dbReference>
<dbReference type="Pfam" id="PF22042">
    <property type="entry name" value="EF-G_D2"/>
    <property type="match status" value="1"/>
</dbReference>
<dbReference type="InterPro" id="IPR031157">
    <property type="entry name" value="G_TR_CS"/>
</dbReference>
<proteinExistence type="predicted"/>
<dbReference type="InterPro" id="IPR014721">
    <property type="entry name" value="Ribsml_uS5_D2-typ_fold_subgr"/>
</dbReference>
<evidence type="ECO:0000313" key="6">
    <source>
        <dbReference type="Proteomes" id="UP000255523"/>
    </source>
</evidence>
<dbReference type="Proteomes" id="UP000255523">
    <property type="component" value="Unassembled WGS sequence"/>
</dbReference>
<dbReference type="PANTHER" id="PTHR43261">
    <property type="entry name" value="TRANSLATION ELONGATION FACTOR G-RELATED"/>
    <property type="match status" value="1"/>
</dbReference>
<name>A0A380LKK2_9FIRM</name>
<keyword evidence="3" id="KW-0342">GTP-binding</keyword>
<dbReference type="PROSITE" id="PS00301">
    <property type="entry name" value="G_TR_1"/>
    <property type="match status" value="1"/>
</dbReference>
<dbReference type="Pfam" id="PF05991">
    <property type="entry name" value="NYN_YacP"/>
    <property type="match status" value="1"/>
</dbReference>
<evidence type="ECO:0000256" key="3">
    <source>
        <dbReference type="ARBA" id="ARBA00023134"/>
    </source>
</evidence>
<dbReference type="GO" id="GO:0003924">
    <property type="term" value="F:GTPase activity"/>
    <property type="evidence" value="ECO:0007669"/>
    <property type="project" value="InterPro"/>
</dbReference>
<dbReference type="Gene3D" id="3.40.50.300">
    <property type="entry name" value="P-loop containing nucleotide triphosphate hydrolases"/>
    <property type="match status" value="1"/>
</dbReference>
<sequence length="834" mass="94863">MKQVTVGILAHVDAGKTTSIESMLYIAGKLKKTGRVDHQDAFLDYDSQERERGITIYSKQAFFHYKDTDITIIDTPGHIDFSSEMERSLQVLDLAVLLINGQDGVQSHTKTIWECLEHYHVPVLIFVNKMDISYQSQADLLQDLQTHLSSNIIDMTLDDAQEQISLCDEALLNEYLENNTLSKDSLQISFAKRTFFPVLFGSALKNEGIDVLMDTIIDLSLEKEYPDEFGARVFKITKDEQGNRLTHIKITGGSLKPKQMITETEKVDQIRLYNGQSYQLLTQAHAGMIVSLKGIENLSIGQGLGFEKDSLAPSLSAYLNYRLLLPPDKKPIEMMPVCDQLMKEDPSLEIEYNENTHQISLRLMGEIQMEILQKRIQERSGVTVGFGLDHVLYKETIADSVIGMGHFEPLRHYAEVHVRLDPLPRGKGLQFENEVKSDDLALNWQRLILGHLQEKVHRGVLTGSPITDMKITLIAGKSHLKHTEGGDFRQATYRAVRQGLKMAQSILLEPYYRFILTLPSERLSKALYDLDLRKAKVEIKEVGSQQMEITGIAPVRTMMNYQNEVIAYTKGLGKFSCALDGYYPSEEQDKIVEEIGYDSESDLRNPTGSVFCAHGSGFYVPYDEVQEYMHIQTKNQNTSSYQAVKHTVKEEELKKVFNSLGGRNKKEEKKPRKPKKKIDFDTQPKEVVQRKEDCLIIDGYNMIYSWDNLKPLAAHNIESARDALIDAISNYQGYRQIKILLVFDGYRVPNNYGSSYRQGGLDVIYTRTGQSADQYIERKVHELKDKYRITVATSDGLIQNSILANGARRMSSKELENQALSINKKALHHLQQNH</sequence>
<keyword evidence="6" id="KW-1185">Reference proteome</keyword>
<dbReference type="InterPro" id="IPR000640">
    <property type="entry name" value="EFG_V-like"/>
</dbReference>
<dbReference type="PANTHER" id="PTHR43261:SF1">
    <property type="entry name" value="RIBOSOME-RELEASING FACTOR 2, MITOCHONDRIAL"/>
    <property type="match status" value="1"/>
</dbReference>
<dbReference type="SUPFAM" id="SSF54211">
    <property type="entry name" value="Ribosomal protein S5 domain 2-like"/>
    <property type="match status" value="1"/>
</dbReference>
<gene>
    <name evidence="5" type="primary">fusA_3</name>
    <name evidence="5" type="ORF">NCTC11087_01338</name>
</gene>
<dbReference type="EC" id="3.6.5.3" evidence="5"/>
<dbReference type="PROSITE" id="PS51722">
    <property type="entry name" value="G_TR_2"/>
    <property type="match status" value="1"/>
</dbReference>
<dbReference type="SMART" id="SM00838">
    <property type="entry name" value="EFG_C"/>
    <property type="match status" value="1"/>
</dbReference>
<dbReference type="NCBIfam" id="TIGR00231">
    <property type="entry name" value="small_GTP"/>
    <property type="match status" value="1"/>
</dbReference>
<dbReference type="InterPro" id="IPR000795">
    <property type="entry name" value="T_Tr_GTP-bd_dom"/>
</dbReference>
<accession>A0A380LKK2</accession>
<dbReference type="Gene3D" id="3.30.70.870">
    <property type="entry name" value="Elongation Factor G (Translational Gtpase), domain 3"/>
    <property type="match status" value="1"/>
</dbReference>
<dbReference type="Gene3D" id="3.30.230.10">
    <property type="match status" value="1"/>
</dbReference>
<evidence type="ECO:0000256" key="1">
    <source>
        <dbReference type="ARBA" id="ARBA00022741"/>
    </source>
</evidence>
<dbReference type="SUPFAM" id="SSF54980">
    <property type="entry name" value="EF-G C-terminal domain-like"/>
    <property type="match status" value="2"/>
</dbReference>
<organism evidence="5 6">
    <name type="scientific">Faecalicoccus pleomorphus</name>
    <dbReference type="NCBI Taxonomy" id="1323"/>
    <lineage>
        <taxon>Bacteria</taxon>
        <taxon>Bacillati</taxon>
        <taxon>Bacillota</taxon>
        <taxon>Erysipelotrichia</taxon>
        <taxon>Erysipelotrichales</taxon>
        <taxon>Erysipelotrichaceae</taxon>
        <taxon>Faecalicoccus</taxon>
    </lineage>
</organism>
<dbReference type="InterPro" id="IPR041095">
    <property type="entry name" value="EFG_II"/>
</dbReference>
<dbReference type="SUPFAM" id="SSF52540">
    <property type="entry name" value="P-loop containing nucleoside triphosphate hydrolases"/>
    <property type="match status" value="1"/>
</dbReference>
<dbReference type="GO" id="GO:0005525">
    <property type="term" value="F:GTP binding"/>
    <property type="evidence" value="ECO:0007669"/>
    <property type="project" value="UniProtKB-KW"/>
</dbReference>
<keyword evidence="1" id="KW-0547">Nucleotide-binding</keyword>
<dbReference type="EMBL" id="UHFX01000003">
    <property type="protein sequence ID" value="SUO04424.1"/>
    <property type="molecule type" value="Genomic_DNA"/>
</dbReference>
<dbReference type="CDD" id="cd10912">
    <property type="entry name" value="PIN_YacP-like"/>
    <property type="match status" value="1"/>
</dbReference>
<evidence type="ECO:0000256" key="2">
    <source>
        <dbReference type="ARBA" id="ARBA00022917"/>
    </source>
</evidence>
<keyword evidence="5" id="KW-0251">Elongation factor</keyword>
<dbReference type="SUPFAM" id="SSF50447">
    <property type="entry name" value="Translation proteins"/>
    <property type="match status" value="1"/>
</dbReference>
<dbReference type="GeneID" id="77462298"/>
<dbReference type="Gene3D" id="3.30.70.240">
    <property type="match status" value="1"/>
</dbReference>
<dbReference type="GO" id="GO:0032790">
    <property type="term" value="P:ribosome disassembly"/>
    <property type="evidence" value="ECO:0007669"/>
    <property type="project" value="TreeGrafter"/>
</dbReference>
<dbReference type="InterPro" id="IPR035647">
    <property type="entry name" value="EFG_III/V"/>
</dbReference>
<keyword evidence="5" id="KW-0378">Hydrolase</keyword>
<dbReference type="Pfam" id="PF00009">
    <property type="entry name" value="GTP_EFTU"/>
    <property type="match status" value="1"/>
</dbReference>
<dbReference type="InterPro" id="IPR005225">
    <property type="entry name" value="Small_GTP-bd"/>
</dbReference>
<dbReference type="InterPro" id="IPR053905">
    <property type="entry name" value="EF-G-like_DII"/>
</dbReference>
<dbReference type="RefSeq" id="WP_022789475.1">
    <property type="nucleotide sequence ID" value="NZ_UHFX01000003.1"/>
</dbReference>
<dbReference type="Pfam" id="PF03764">
    <property type="entry name" value="EFG_IV"/>
    <property type="match status" value="1"/>
</dbReference>
<dbReference type="Pfam" id="PF00679">
    <property type="entry name" value="EFG_C"/>
    <property type="match status" value="1"/>
</dbReference>
<dbReference type="InterPro" id="IPR027417">
    <property type="entry name" value="P-loop_NTPase"/>
</dbReference>
<dbReference type="GO" id="GO:0003746">
    <property type="term" value="F:translation elongation factor activity"/>
    <property type="evidence" value="ECO:0007669"/>
    <property type="project" value="UniProtKB-KW"/>
</dbReference>
<dbReference type="InterPro" id="IPR005517">
    <property type="entry name" value="Transl_elong_EFG/EF2_IV"/>
</dbReference>
<keyword evidence="2" id="KW-0648">Protein biosynthesis</keyword>
<evidence type="ECO:0000313" key="5">
    <source>
        <dbReference type="EMBL" id="SUO04424.1"/>
    </source>
</evidence>
<feature type="domain" description="Tr-type G" evidence="4">
    <location>
        <begin position="1"/>
        <end position="224"/>
    </location>
</feature>
<dbReference type="Pfam" id="PF14492">
    <property type="entry name" value="EFG_III"/>
    <property type="match status" value="1"/>
</dbReference>
<dbReference type="AlphaFoldDB" id="A0A380LKK2"/>
<protein>
    <submittedName>
        <fullName evidence="5">Elongation factor G</fullName>
        <ecNumber evidence="5">3.6.5.3</ecNumber>
    </submittedName>
</protein>
<dbReference type="PRINTS" id="PR00315">
    <property type="entry name" value="ELONGATNFCT"/>
</dbReference>
<dbReference type="InterPro" id="IPR020568">
    <property type="entry name" value="Ribosomal_Su5_D2-typ_SF"/>
</dbReference>